<evidence type="ECO:0000313" key="6">
    <source>
        <dbReference type="EMBL" id="QUJ76824.1"/>
    </source>
</evidence>
<dbReference type="KEGG" id="sual:KDD17_01815"/>
<dbReference type="Pfam" id="PF20300">
    <property type="entry name" value="prok_STING"/>
    <property type="match status" value="1"/>
</dbReference>
<keyword evidence="4" id="KW-0472">Membrane</keyword>
<keyword evidence="4" id="KW-0812">Transmembrane</keyword>
<sequence>MTELFSARRWMWKALWLASILAILLVLAGSIAIEGEDNAAAAALRRATGEGWFGTVLLSIGQLAQNDGIFGIVVGGLFSIASIAAIYIFKIPNIRNTSVQALAWGYYENYLSGVVQKIAADNPNFRIVIVLPSYELVERPTIYWARLKVVINRMGFSLENVRTDEVFGKDVFTIQKKDDPALPLYVDLPSTMKVIRRILELEAHMPAGRVARQKWWRGRFKELRGEFKASLVDFFGDEKWGNLVFIDGDNTEQFAKDLQATITALEDDIARTQRALDDTPDR</sequence>
<gene>
    <name evidence="6" type="ORF">KDD17_01815</name>
</gene>
<dbReference type="EMBL" id="CP073581">
    <property type="protein sequence ID" value="QUJ76824.1"/>
    <property type="molecule type" value="Genomic_DNA"/>
</dbReference>
<feature type="transmembrane region" description="Helical" evidence="4">
    <location>
        <begin position="68"/>
        <end position="89"/>
    </location>
</feature>
<dbReference type="InterPro" id="IPR046876">
    <property type="entry name" value="Prok_STING"/>
</dbReference>
<evidence type="ECO:0000256" key="1">
    <source>
        <dbReference type="ARBA" id="ARBA00022741"/>
    </source>
</evidence>
<evidence type="ECO:0000256" key="4">
    <source>
        <dbReference type="SAM" id="Phobius"/>
    </source>
</evidence>
<evidence type="ECO:0000259" key="5">
    <source>
        <dbReference type="Pfam" id="PF20300"/>
    </source>
</evidence>
<proteinExistence type="inferred from homology"/>
<reference evidence="6" key="1">
    <citation type="submission" date="2021-04" db="EMBL/GenBank/DDBJ databases">
        <title>Complete genome sequence for Sulfitobacter sp. strain JK7-1.</title>
        <authorList>
            <person name="Park S.-J."/>
        </authorList>
    </citation>
    <scope>NUCLEOTIDE SEQUENCE</scope>
    <source>
        <strain evidence="6">JK7-1</strain>
    </source>
</reference>
<protein>
    <recommendedName>
        <fullName evidence="5">Prokaryotic STING domain-containing protein</fullName>
    </recommendedName>
</protein>
<keyword evidence="4" id="KW-1133">Transmembrane helix</keyword>
<evidence type="ECO:0000313" key="7">
    <source>
        <dbReference type="Proteomes" id="UP000683291"/>
    </source>
</evidence>
<evidence type="ECO:0000256" key="3">
    <source>
        <dbReference type="ARBA" id="ARBA00034315"/>
    </source>
</evidence>
<keyword evidence="1" id="KW-0547">Nucleotide-binding</keyword>
<dbReference type="GO" id="GO:0000166">
    <property type="term" value="F:nucleotide binding"/>
    <property type="evidence" value="ECO:0007669"/>
    <property type="project" value="UniProtKB-KW"/>
</dbReference>
<dbReference type="RefSeq" id="WP_212705021.1">
    <property type="nucleotide sequence ID" value="NZ_CP073581.1"/>
</dbReference>
<comment type="similarity">
    <text evidence="3">In the C-terminal section; belongs to the bacterial STING family.</text>
</comment>
<dbReference type="AlphaFoldDB" id="A0A975JE58"/>
<feature type="domain" description="Prokaryotic STING" evidence="5">
    <location>
        <begin position="100"/>
        <end position="231"/>
    </location>
</feature>
<evidence type="ECO:0000256" key="2">
    <source>
        <dbReference type="ARBA" id="ARBA00023118"/>
    </source>
</evidence>
<keyword evidence="7" id="KW-1185">Reference proteome</keyword>
<keyword evidence="2" id="KW-0051">Antiviral defense</keyword>
<dbReference type="Proteomes" id="UP000683291">
    <property type="component" value="Chromosome 1"/>
</dbReference>
<organism evidence="6 7">
    <name type="scientific">Sulfitobacter albidus</name>
    <dbReference type="NCBI Taxonomy" id="2829501"/>
    <lineage>
        <taxon>Bacteria</taxon>
        <taxon>Pseudomonadati</taxon>
        <taxon>Pseudomonadota</taxon>
        <taxon>Alphaproteobacteria</taxon>
        <taxon>Rhodobacterales</taxon>
        <taxon>Roseobacteraceae</taxon>
        <taxon>Sulfitobacter</taxon>
    </lineage>
</organism>
<dbReference type="GO" id="GO:0051607">
    <property type="term" value="P:defense response to virus"/>
    <property type="evidence" value="ECO:0007669"/>
    <property type="project" value="UniProtKB-KW"/>
</dbReference>
<accession>A0A975JE58</accession>
<name>A0A975JE58_9RHOB</name>